<dbReference type="AlphaFoldDB" id="A0A2N0Z5M1"/>
<dbReference type="InterPro" id="IPR003439">
    <property type="entry name" value="ABC_transporter-like_ATP-bd"/>
</dbReference>
<dbReference type="PANTHER" id="PTHR43335:SF4">
    <property type="entry name" value="ABC TRANSPORTER, ATP-BINDING PROTEIN"/>
    <property type="match status" value="1"/>
</dbReference>
<protein>
    <submittedName>
        <fullName evidence="6">ABC transporter ATP-binding protein</fullName>
    </submittedName>
</protein>
<name>A0A2N0Z5M1_9BACI</name>
<evidence type="ECO:0000256" key="2">
    <source>
        <dbReference type="ARBA" id="ARBA00022448"/>
    </source>
</evidence>
<dbReference type="EMBL" id="PISE01000011">
    <property type="protein sequence ID" value="PKG24784.1"/>
    <property type="molecule type" value="Genomic_DNA"/>
</dbReference>
<dbReference type="PROSITE" id="PS00211">
    <property type="entry name" value="ABC_TRANSPORTER_1"/>
    <property type="match status" value="1"/>
</dbReference>
<dbReference type="InterPro" id="IPR017871">
    <property type="entry name" value="ABC_transporter-like_CS"/>
</dbReference>
<keyword evidence="7" id="KW-1185">Reference proteome</keyword>
<reference evidence="6 7" key="1">
    <citation type="journal article" date="2003" name="Int. J. Syst. Evol. Microbiol.">
        <title>Bacillus nealsonii sp. nov., isolated from a spacecraft-assembly facility, whose spores are gamma-radiation resistant.</title>
        <authorList>
            <person name="Venkateswaran K."/>
            <person name="Kempf M."/>
            <person name="Chen F."/>
            <person name="Satomi M."/>
            <person name="Nicholson W."/>
            <person name="Kern R."/>
        </authorList>
    </citation>
    <scope>NUCLEOTIDE SEQUENCE [LARGE SCALE GENOMIC DNA]</scope>
    <source>
        <strain evidence="6 7">FO-92</strain>
    </source>
</reference>
<keyword evidence="2" id="KW-0813">Transport</keyword>
<keyword evidence="4 6" id="KW-0067">ATP-binding</keyword>
<dbReference type="PANTHER" id="PTHR43335">
    <property type="entry name" value="ABC TRANSPORTER, ATP-BINDING PROTEIN"/>
    <property type="match status" value="1"/>
</dbReference>
<dbReference type="InterPro" id="IPR027417">
    <property type="entry name" value="P-loop_NTPase"/>
</dbReference>
<comment type="caution">
    <text evidence="6">The sequence shown here is derived from an EMBL/GenBank/DDBJ whole genome shotgun (WGS) entry which is preliminary data.</text>
</comment>
<dbReference type="Pfam" id="PF00005">
    <property type="entry name" value="ABC_tran"/>
    <property type="match status" value="1"/>
</dbReference>
<dbReference type="InterPro" id="IPR003593">
    <property type="entry name" value="AAA+_ATPase"/>
</dbReference>
<feature type="domain" description="ABC transporter" evidence="5">
    <location>
        <begin position="7"/>
        <end position="236"/>
    </location>
</feature>
<keyword evidence="3" id="KW-0547">Nucleotide-binding</keyword>
<proteinExistence type="inferred from homology"/>
<evidence type="ECO:0000313" key="7">
    <source>
        <dbReference type="Proteomes" id="UP000233375"/>
    </source>
</evidence>
<dbReference type="Gene3D" id="3.40.50.300">
    <property type="entry name" value="P-loop containing nucleotide triphosphate hydrolases"/>
    <property type="match status" value="1"/>
</dbReference>
<organism evidence="6 7">
    <name type="scientific">Niallia nealsonii</name>
    <dbReference type="NCBI Taxonomy" id="115979"/>
    <lineage>
        <taxon>Bacteria</taxon>
        <taxon>Bacillati</taxon>
        <taxon>Bacillota</taxon>
        <taxon>Bacilli</taxon>
        <taxon>Bacillales</taxon>
        <taxon>Bacillaceae</taxon>
        <taxon>Niallia</taxon>
    </lineage>
</organism>
<dbReference type="SUPFAM" id="SSF52540">
    <property type="entry name" value="P-loop containing nucleoside triphosphate hydrolases"/>
    <property type="match status" value="1"/>
</dbReference>
<dbReference type="PROSITE" id="PS50893">
    <property type="entry name" value="ABC_TRANSPORTER_2"/>
    <property type="match status" value="1"/>
</dbReference>
<sequence>MSLEDIVIVENLEKSIKGKKIIHDLSFKVQKGQIYGFLGPNGSGKTTTIRMLTGMIKQSSGSIKIMGYDIQKDFKKVMQNLSAIVENPALFDYMSGWDNLMQVVRRLDKKVELDHLKWCVQTVELTDRIHENVKNYSLGMKQRLAIAQALVSSPQIIILDEPTNGMDPSGIKDMRSLIKKLSREQQITIFLSSHLLSEIEQLCDHVLIINKGRQVVAGSVSDLIARNTSTYSLEVDPFQVDVAYKKLKNNSMEVYKENNKIIVNCKKEDIPHMVNFLYEKNIHVYLINQQDNSLEDYFLSVTQEVM</sequence>
<gene>
    <name evidence="6" type="ORF">CWS01_05930</name>
</gene>
<accession>A0A2N0Z5M1</accession>
<comment type="similarity">
    <text evidence="1">Belongs to the ABC transporter superfamily.</text>
</comment>
<dbReference type="RefSeq" id="WP_101176261.1">
    <property type="nucleotide sequence ID" value="NZ_PISE01000011.1"/>
</dbReference>
<evidence type="ECO:0000256" key="1">
    <source>
        <dbReference type="ARBA" id="ARBA00005417"/>
    </source>
</evidence>
<evidence type="ECO:0000256" key="4">
    <source>
        <dbReference type="ARBA" id="ARBA00022840"/>
    </source>
</evidence>
<dbReference type="GO" id="GO:0005524">
    <property type="term" value="F:ATP binding"/>
    <property type="evidence" value="ECO:0007669"/>
    <property type="project" value="UniProtKB-KW"/>
</dbReference>
<dbReference type="Proteomes" id="UP000233375">
    <property type="component" value="Unassembled WGS sequence"/>
</dbReference>
<dbReference type="SMART" id="SM00382">
    <property type="entry name" value="AAA"/>
    <property type="match status" value="1"/>
</dbReference>
<evidence type="ECO:0000256" key="3">
    <source>
        <dbReference type="ARBA" id="ARBA00022741"/>
    </source>
</evidence>
<dbReference type="OrthoDB" id="9804819at2"/>
<evidence type="ECO:0000313" key="6">
    <source>
        <dbReference type="EMBL" id="PKG24784.1"/>
    </source>
</evidence>
<dbReference type="GO" id="GO:0016887">
    <property type="term" value="F:ATP hydrolysis activity"/>
    <property type="evidence" value="ECO:0007669"/>
    <property type="project" value="InterPro"/>
</dbReference>
<evidence type="ECO:0000259" key="5">
    <source>
        <dbReference type="PROSITE" id="PS50893"/>
    </source>
</evidence>